<sequence>MSILYCNGLEIEVAGSTLLDHITLRLEKGQKAGLVGANGAGKTTLIRAVMGEIAHESGDINWQGTVGYLPQTTASSAEHGTVFEQMLAERQDILDLRDNLRSLENKMAEQADEKTLERYSLFTEQYERAGGYALEARIRKILTGLGMDRHQTTEANHLSGGQKTRLALGKLLLRDPDVLILDEPTNHLDIEALEWLENYLADYAGAMLVVSHDRYFLDRVVDSTFLIEDGFLKAYNGNYSEFELQRNIEKISLTREAERINKKIADLEEYIRRHGAGIKAKQARGRESMLKRITPVNAPKDSKKLSISLQAKTRSGDRVLEIDDLAVKYGQKTIFEHVGLELRRGDKIALLGRNGIGKTTLLRAVTGQIPYNGTIRTGANVSVSYYSQEHENIGLREIVMDEIRYSSTLDDPEIRNVLARFGFRGEDVFKPVAGLSGGEKSRLALCKLFLNQGNLLLLDEPTNHLDMETREVLEEVLQDYNGTILTVSHDRYFLNRIVNKIALLTVNGLKVFEGDYTAYREMSEKSEDEEKESAQAAQDQTCKNEEVQKARDYREESKNTKRIEKKIKQIEEKIAETELLLQEIEDKLDAAASDYELTLSLHQSYEKVQIELDHLMEEWLAYQD</sequence>
<feature type="coiled-coil region" evidence="4">
    <location>
        <begin position="86"/>
        <end position="113"/>
    </location>
</feature>
<keyword evidence="1" id="KW-0677">Repeat</keyword>
<dbReference type="CDD" id="cd03221">
    <property type="entry name" value="ABCF_EF-3"/>
    <property type="match status" value="2"/>
</dbReference>
<dbReference type="InterPro" id="IPR003593">
    <property type="entry name" value="AAA+_ATPase"/>
</dbReference>
<dbReference type="Proteomes" id="UP000430508">
    <property type="component" value="Chromosome"/>
</dbReference>
<name>A0A857DHH1_9FIRM</name>
<dbReference type="FunFam" id="3.40.50.300:FF:000309">
    <property type="entry name" value="ABC transporter ATP-binding protein"/>
    <property type="match status" value="1"/>
</dbReference>
<dbReference type="AlphaFoldDB" id="A0A857DHH1"/>
<dbReference type="PROSITE" id="PS00211">
    <property type="entry name" value="ABC_TRANSPORTER_1"/>
    <property type="match status" value="2"/>
</dbReference>
<protein>
    <submittedName>
        <fullName evidence="7">ATP-binding cassette domain-containing protein</fullName>
    </submittedName>
</protein>
<dbReference type="InterPro" id="IPR027417">
    <property type="entry name" value="P-loop_NTPase"/>
</dbReference>
<feature type="compositionally biased region" description="Basic and acidic residues" evidence="5">
    <location>
        <begin position="542"/>
        <end position="555"/>
    </location>
</feature>
<evidence type="ECO:0000256" key="4">
    <source>
        <dbReference type="SAM" id="Coils"/>
    </source>
</evidence>
<dbReference type="FunFam" id="3.40.50.300:FF:000011">
    <property type="entry name" value="Putative ABC transporter ATP-binding component"/>
    <property type="match status" value="1"/>
</dbReference>
<accession>A0A857DHH1</accession>
<evidence type="ECO:0000313" key="7">
    <source>
        <dbReference type="EMBL" id="QHA00790.1"/>
    </source>
</evidence>
<feature type="region of interest" description="Disordered" evidence="5">
    <location>
        <begin position="523"/>
        <end position="555"/>
    </location>
</feature>
<dbReference type="GO" id="GO:0016887">
    <property type="term" value="F:ATP hydrolysis activity"/>
    <property type="evidence" value="ECO:0007669"/>
    <property type="project" value="InterPro"/>
</dbReference>
<gene>
    <name evidence="7" type="ORF">GQ588_09165</name>
</gene>
<dbReference type="EMBL" id="CP046996">
    <property type="protein sequence ID" value="QHA00790.1"/>
    <property type="molecule type" value="Genomic_DNA"/>
</dbReference>
<dbReference type="GO" id="GO:0005524">
    <property type="term" value="F:ATP binding"/>
    <property type="evidence" value="ECO:0007669"/>
    <property type="project" value="UniProtKB-KW"/>
</dbReference>
<reference evidence="7 8" key="1">
    <citation type="submission" date="2019-12" db="EMBL/GenBank/DDBJ databases">
        <title>Sequence classification of anaerobic respiratory reductive dehalogenases: First we see many, then we see few.</title>
        <authorList>
            <person name="Molenda O."/>
            <person name="Puentes Jacome L.A."/>
            <person name="Cao X."/>
            <person name="Nesbo C.L."/>
            <person name="Tang S."/>
            <person name="Morson N."/>
            <person name="Patron J."/>
            <person name="Lomheim L."/>
            <person name="Wishart D.S."/>
            <person name="Edwards E.A."/>
        </authorList>
    </citation>
    <scope>NUCLEOTIDE SEQUENCE [LARGE SCALE GENOMIC DNA]</scope>
    <source>
        <strain evidence="7 8">12DCA</strain>
    </source>
</reference>
<evidence type="ECO:0000256" key="3">
    <source>
        <dbReference type="ARBA" id="ARBA00022840"/>
    </source>
</evidence>
<organism evidence="7 8">
    <name type="scientific">Dehalobacter restrictus</name>
    <dbReference type="NCBI Taxonomy" id="55583"/>
    <lineage>
        <taxon>Bacteria</taxon>
        <taxon>Bacillati</taxon>
        <taxon>Bacillota</taxon>
        <taxon>Clostridia</taxon>
        <taxon>Eubacteriales</taxon>
        <taxon>Desulfitobacteriaceae</taxon>
        <taxon>Dehalobacter</taxon>
    </lineage>
</organism>
<dbReference type="SUPFAM" id="SSF52540">
    <property type="entry name" value="P-loop containing nucleoside triphosphate hydrolases"/>
    <property type="match status" value="2"/>
</dbReference>
<evidence type="ECO:0000256" key="2">
    <source>
        <dbReference type="ARBA" id="ARBA00022741"/>
    </source>
</evidence>
<evidence type="ECO:0000259" key="6">
    <source>
        <dbReference type="PROSITE" id="PS50893"/>
    </source>
</evidence>
<dbReference type="PROSITE" id="PS50893">
    <property type="entry name" value="ABC_TRANSPORTER_2"/>
    <property type="match status" value="2"/>
</dbReference>
<dbReference type="SMART" id="SM00382">
    <property type="entry name" value="AAA"/>
    <property type="match status" value="2"/>
</dbReference>
<keyword evidence="4" id="KW-0175">Coiled coil</keyword>
<dbReference type="InterPro" id="IPR003439">
    <property type="entry name" value="ABC_transporter-like_ATP-bd"/>
</dbReference>
<dbReference type="InterPro" id="IPR017871">
    <property type="entry name" value="ABC_transporter-like_CS"/>
</dbReference>
<dbReference type="InterPro" id="IPR051309">
    <property type="entry name" value="ABCF_ATPase"/>
</dbReference>
<dbReference type="RefSeq" id="WP_019226460.1">
    <property type="nucleotide sequence ID" value="NZ_CP046996.1"/>
</dbReference>
<dbReference type="Pfam" id="PF00005">
    <property type="entry name" value="ABC_tran"/>
    <property type="match status" value="2"/>
</dbReference>
<evidence type="ECO:0000256" key="1">
    <source>
        <dbReference type="ARBA" id="ARBA00022737"/>
    </source>
</evidence>
<keyword evidence="2" id="KW-0547">Nucleotide-binding</keyword>
<feature type="domain" description="ABC transporter" evidence="6">
    <location>
        <begin position="320"/>
        <end position="531"/>
    </location>
</feature>
<dbReference type="GO" id="GO:0003676">
    <property type="term" value="F:nucleic acid binding"/>
    <property type="evidence" value="ECO:0007669"/>
    <property type="project" value="UniProtKB-ARBA"/>
</dbReference>
<keyword evidence="3 7" id="KW-0067">ATP-binding</keyword>
<dbReference type="PANTHER" id="PTHR42855">
    <property type="entry name" value="ABC TRANSPORTER ATP-BINDING SUBUNIT"/>
    <property type="match status" value="1"/>
</dbReference>
<dbReference type="Gene3D" id="3.40.50.300">
    <property type="entry name" value="P-loop containing nucleotide triphosphate hydrolases"/>
    <property type="match status" value="2"/>
</dbReference>
<proteinExistence type="predicted"/>
<dbReference type="Pfam" id="PF12848">
    <property type="entry name" value="ABC_tran_Xtn"/>
    <property type="match status" value="1"/>
</dbReference>
<evidence type="ECO:0000256" key="5">
    <source>
        <dbReference type="SAM" id="MobiDB-lite"/>
    </source>
</evidence>
<dbReference type="InterPro" id="IPR032781">
    <property type="entry name" value="ABC_tran_Xtn"/>
</dbReference>
<dbReference type="PANTHER" id="PTHR42855:SF2">
    <property type="entry name" value="DRUG RESISTANCE ABC TRANSPORTER,ATP-BINDING PROTEIN"/>
    <property type="match status" value="1"/>
</dbReference>
<evidence type="ECO:0000313" key="8">
    <source>
        <dbReference type="Proteomes" id="UP000430508"/>
    </source>
</evidence>
<feature type="domain" description="ABC transporter" evidence="6">
    <location>
        <begin position="4"/>
        <end position="254"/>
    </location>
</feature>